<dbReference type="InParanoid" id="A0A0D0CFM3"/>
<dbReference type="PANTHER" id="PTHR10622">
    <property type="entry name" value="HET DOMAIN-CONTAINING PROTEIN"/>
    <property type="match status" value="1"/>
</dbReference>
<sequence>MTENLKLIRQQHELDEQVNMQIASVLKRIPKRLFDTTTGILYSDSTQSKKLPLLSGAFRTSTAYQKLQSGIKSKSVTCLHVAQAVSDFYRYAMLSHRWGKDEPLLHHMSSNVYALNNPAGVAKLQWFCRTAHAHKIRWAWSDTCCIDKSSSNDVQQSITSMFAWYRNSTVTIVYFPDVFRSIYDAIGRSEWFTRGWTLQELLAPRTIHFYKTDRTPFYADFRDFRKDPSMIQAISKVTLIDRRYLINFEPGMDNAKDKLRWMSFRETTVEVDKAYCLLGIFGVVIPAAHDADNKWKAYAKLMKEITRKGYPNPSVSEEDINAVFNWLRHYTRRAKSDNGRLQQYVESSQAPRSQYLFS</sequence>
<gene>
    <name evidence="2" type="ORF">PAXRUDRAFT_832824</name>
</gene>
<keyword evidence="3" id="KW-1185">Reference proteome</keyword>
<evidence type="ECO:0000313" key="3">
    <source>
        <dbReference type="Proteomes" id="UP000054538"/>
    </source>
</evidence>
<dbReference type="Proteomes" id="UP000054538">
    <property type="component" value="Unassembled WGS sequence"/>
</dbReference>
<dbReference type="Pfam" id="PF06985">
    <property type="entry name" value="HET"/>
    <property type="match status" value="1"/>
</dbReference>
<reference evidence="2 3" key="1">
    <citation type="submission" date="2014-04" db="EMBL/GenBank/DDBJ databases">
        <authorList>
            <consortium name="DOE Joint Genome Institute"/>
            <person name="Kuo A."/>
            <person name="Kohler A."/>
            <person name="Jargeat P."/>
            <person name="Nagy L.G."/>
            <person name="Floudas D."/>
            <person name="Copeland A."/>
            <person name="Barry K.W."/>
            <person name="Cichocki N."/>
            <person name="Veneault-Fourrey C."/>
            <person name="LaButti K."/>
            <person name="Lindquist E.A."/>
            <person name="Lipzen A."/>
            <person name="Lundell T."/>
            <person name="Morin E."/>
            <person name="Murat C."/>
            <person name="Sun H."/>
            <person name="Tunlid A."/>
            <person name="Henrissat B."/>
            <person name="Grigoriev I.V."/>
            <person name="Hibbett D.S."/>
            <person name="Martin F."/>
            <person name="Nordberg H.P."/>
            <person name="Cantor M.N."/>
            <person name="Hua S.X."/>
        </authorList>
    </citation>
    <scope>NUCLEOTIDE SEQUENCE [LARGE SCALE GENOMIC DNA]</scope>
    <source>
        <strain evidence="2 3">Ve08.2h10</strain>
    </source>
</reference>
<dbReference type="AlphaFoldDB" id="A0A0D0CFM3"/>
<dbReference type="InterPro" id="IPR010730">
    <property type="entry name" value="HET"/>
</dbReference>
<protein>
    <submittedName>
        <fullName evidence="2">Unplaced genomic scaffold scaffold_968, whole genome shotgun sequence</fullName>
    </submittedName>
</protein>
<name>A0A0D0CFM3_9AGAM</name>
<evidence type="ECO:0000313" key="2">
    <source>
        <dbReference type="EMBL" id="KIK81487.1"/>
    </source>
</evidence>
<dbReference type="STRING" id="930991.A0A0D0CFM3"/>
<evidence type="ECO:0000259" key="1">
    <source>
        <dbReference type="Pfam" id="PF06985"/>
    </source>
</evidence>
<feature type="domain" description="Heterokaryon incompatibility" evidence="1">
    <location>
        <begin position="91"/>
        <end position="174"/>
    </location>
</feature>
<dbReference type="PANTHER" id="PTHR10622:SF10">
    <property type="entry name" value="HET DOMAIN-CONTAINING PROTEIN"/>
    <property type="match status" value="1"/>
</dbReference>
<dbReference type="EMBL" id="KN825790">
    <property type="protein sequence ID" value="KIK81487.1"/>
    <property type="molecule type" value="Genomic_DNA"/>
</dbReference>
<reference evidence="3" key="2">
    <citation type="submission" date="2015-01" db="EMBL/GenBank/DDBJ databases">
        <title>Evolutionary Origins and Diversification of the Mycorrhizal Mutualists.</title>
        <authorList>
            <consortium name="DOE Joint Genome Institute"/>
            <consortium name="Mycorrhizal Genomics Consortium"/>
            <person name="Kohler A."/>
            <person name="Kuo A."/>
            <person name="Nagy L.G."/>
            <person name="Floudas D."/>
            <person name="Copeland A."/>
            <person name="Barry K.W."/>
            <person name="Cichocki N."/>
            <person name="Veneault-Fourrey C."/>
            <person name="LaButti K."/>
            <person name="Lindquist E.A."/>
            <person name="Lipzen A."/>
            <person name="Lundell T."/>
            <person name="Morin E."/>
            <person name="Murat C."/>
            <person name="Riley R."/>
            <person name="Ohm R."/>
            <person name="Sun H."/>
            <person name="Tunlid A."/>
            <person name="Henrissat B."/>
            <person name="Grigoriev I.V."/>
            <person name="Hibbett D.S."/>
            <person name="Martin F."/>
        </authorList>
    </citation>
    <scope>NUCLEOTIDE SEQUENCE [LARGE SCALE GENOMIC DNA]</scope>
    <source>
        <strain evidence="3">Ve08.2h10</strain>
    </source>
</reference>
<accession>A0A0D0CFM3</accession>
<dbReference type="OrthoDB" id="674604at2759"/>
<dbReference type="HOGENOM" id="CLU_000288_138_0_1"/>
<organism evidence="2 3">
    <name type="scientific">Paxillus rubicundulus Ve08.2h10</name>
    <dbReference type="NCBI Taxonomy" id="930991"/>
    <lineage>
        <taxon>Eukaryota</taxon>
        <taxon>Fungi</taxon>
        <taxon>Dikarya</taxon>
        <taxon>Basidiomycota</taxon>
        <taxon>Agaricomycotina</taxon>
        <taxon>Agaricomycetes</taxon>
        <taxon>Agaricomycetidae</taxon>
        <taxon>Boletales</taxon>
        <taxon>Paxilineae</taxon>
        <taxon>Paxillaceae</taxon>
        <taxon>Paxillus</taxon>
    </lineage>
</organism>
<proteinExistence type="predicted"/>